<dbReference type="PROSITE" id="PS50102">
    <property type="entry name" value="RRM"/>
    <property type="match status" value="2"/>
</dbReference>
<organism evidence="7 8">
    <name type="scientific">Daucus carota subsp. sativus</name>
    <name type="common">Carrot</name>
    <dbReference type="NCBI Taxonomy" id="79200"/>
    <lineage>
        <taxon>Eukaryota</taxon>
        <taxon>Viridiplantae</taxon>
        <taxon>Streptophyta</taxon>
        <taxon>Embryophyta</taxon>
        <taxon>Tracheophyta</taxon>
        <taxon>Spermatophyta</taxon>
        <taxon>Magnoliopsida</taxon>
        <taxon>eudicotyledons</taxon>
        <taxon>Gunneridae</taxon>
        <taxon>Pentapetalae</taxon>
        <taxon>asterids</taxon>
        <taxon>campanulids</taxon>
        <taxon>Apiales</taxon>
        <taxon>Apiaceae</taxon>
        <taxon>Apioideae</taxon>
        <taxon>Scandiceae</taxon>
        <taxon>Daucinae</taxon>
        <taxon>Daucus</taxon>
        <taxon>Daucus sect. Daucus</taxon>
    </lineage>
</organism>
<evidence type="ECO:0000259" key="6">
    <source>
        <dbReference type="PROSITE" id="PS50102"/>
    </source>
</evidence>
<dbReference type="Pfam" id="PF07744">
    <property type="entry name" value="SPOC"/>
    <property type="match status" value="1"/>
</dbReference>
<dbReference type="Pfam" id="PF00076">
    <property type="entry name" value="RRM_1"/>
    <property type="match status" value="2"/>
</dbReference>
<dbReference type="CDD" id="cd00590">
    <property type="entry name" value="RRM_SF"/>
    <property type="match status" value="2"/>
</dbReference>
<feature type="compositionally biased region" description="Polar residues" evidence="5">
    <location>
        <begin position="690"/>
        <end position="706"/>
    </location>
</feature>
<dbReference type="AlphaFoldDB" id="A0AAF0X6M1"/>
<feature type="region of interest" description="Disordered" evidence="5">
    <location>
        <begin position="270"/>
        <end position="306"/>
    </location>
</feature>
<feature type="region of interest" description="Disordered" evidence="5">
    <location>
        <begin position="688"/>
        <end position="707"/>
    </location>
</feature>
<evidence type="ECO:0000256" key="1">
    <source>
        <dbReference type="ARBA" id="ARBA00004123"/>
    </source>
</evidence>
<keyword evidence="8" id="KW-1185">Reference proteome</keyword>
<reference evidence="7" key="2">
    <citation type="submission" date="2022-03" db="EMBL/GenBank/DDBJ databases">
        <title>Draft title - Genomic analysis of global carrot germplasm unveils the trajectory of domestication and the origin of high carotenoid orange carrot.</title>
        <authorList>
            <person name="Iorizzo M."/>
            <person name="Ellison S."/>
            <person name="Senalik D."/>
            <person name="Macko-Podgorni A."/>
            <person name="Grzebelus D."/>
            <person name="Bostan H."/>
            <person name="Rolling W."/>
            <person name="Curaba J."/>
            <person name="Simon P."/>
        </authorList>
    </citation>
    <scope>NUCLEOTIDE SEQUENCE</scope>
    <source>
        <tissue evidence="7">Leaf</tissue>
    </source>
</reference>
<comment type="subcellular location">
    <subcellularLocation>
        <location evidence="1">Nucleus</location>
    </subcellularLocation>
</comment>
<evidence type="ECO:0000256" key="4">
    <source>
        <dbReference type="PROSITE-ProRule" id="PRU00176"/>
    </source>
</evidence>
<evidence type="ECO:0000256" key="2">
    <source>
        <dbReference type="ARBA" id="ARBA00022884"/>
    </source>
</evidence>
<dbReference type="Proteomes" id="UP000077755">
    <property type="component" value="Chromosome 5"/>
</dbReference>
<reference evidence="7" key="1">
    <citation type="journal article" date="2016" name="Nat. Genet.">
        <title>A high-quality carrot genome assembly provides new insights into carotenoid accumulation and asterid genome evolution.</title>
        <authorList>
            <person name="Iorizzo M."/>
            <person name="Ellison S."/>
            <person name="Senalik D."/>
            <person name="Zeng P."/>
            <person name="Satapoomin P."/>
            <person name="Huang J."/>
            <person name="Bowman M."/>
            <person name="Iovene M."/>
            <person name="Sanseverino W."/>
            <person name="Cavagnaro P."/>
            <person name="Yildiz M."/>
            <person name="Macko-Podgorni A."/>
            <person name="Moranska E."/>
            <person name="Grzebelus E."/>
            <person name="Grzebelus D."/>
            <person name="Ashrafi H."/>
            <person name="Zheng Z."/>
            <person name="Cheng S."/>
            <person name="Spooner D."/>
            <person name="Van Deynze A."/>
            <person name="Simon P."/>
        </authorList>
    </citation>
    <scope>NUCLEOTIDE SEQUENCE</scope>
    <source>
        <tissue evidence="7">Leaf</tissue>
    </source>
</reference>
<keyword evidence="3" id="KW-0539">Nucleus</keyword>
<dbReference type="InterPro" id="IPR012677">
    <property type="entry name" value="Nucleotide-bd_a/b_plait_sf"/>
</dbReference>
<keyword evidence="2 4" id="KW-0694">RNA-binding</keyword>
<dbReference type="GO" id="GO:0003723">
    <property type="term" value="F:RNA binding"/>
    <property type="evidence" value="ECO:0007669"/>
    <property type="project" value="UniProtKB-UniRule"/>
</dbReference>
<evidence type="ECO:0000256" key="3">
    <source>
        <dbReference type="ARBA" id="ARBA00023242"/>
    </source>
</evidence>
<gene>
    <name evidence="7" type="ORF">DCAR_0520125</name>
</gene>
<feature type="compositionally biased region" description="Polar residues" evidence="5">
    <location>
        <begin position="740"/>
        <end position="763"/>
    </location>
</feature>
<dbReference type="InterPro" id="IPR012921">
    <property type="entry name" value="SPOC_C"/>
</dbReference>
<sequence length="796" mass="89479">MSGRGERERSRRDYVTRSDEWSHLGGRRNAPPSRHLWVGSLAHNLSEGTLRKHLQRFGELESVAFQPGRGYAFVNYKYKEDAFAAIRGLQGCFVAGDRLKIEFAKSEKSSSSSVDTNLEPSEVLWIGFPAVLKVDETILRNAFSLFGEIVNITAFPGRGYAFVRFGSLRSACRAKDTLLGNLFGDPRVHICFAKSEYTSRGRNPVEAPSSPDIRPFSRIEASHEKLRHNKRSYENISRVPKLAPPRFITDMESQDPDLVLFQRKGNEKPIIDGASERGFQDLGPELRPPRSVYEHQSSPPRDRGAHFRDYSQLDIPRQGQLYDNAWNLPEDPTLFHESKKPKISFFPHENELPEYYFCDPERVKRELPKIPDYHQLDAYNKNFCYGSFGHEQIPDRAINEKQPFGERSEHWNKPSNGFQTRPVPFPPNHVKWKRPSEELNEPSPNEVWEWEGTIAKRGTPVCRARCSPVGKLLDIILPDFLDCTTKTDIDILAKHYYESVSSWVVTFFPYSDADIASYNELMNYLGKKQKAAVAKIDENTTLFLVPPSEFSDEVLKVPGKLGISGVILRSENLGPSIQSLHNPIERNDTSYGSSSVAPFSDQGNLGVQNVHFLAKTTPPTINDNRHMYQHNPSQGSKWLAGNLETHNAGAGNRATQPFSAPFDSVSREYNSATVPCYADYPPGFSGTAFAGSTNPSHETPPSSSATLRPEQLAQLAASLLGQLRQPEVPSESQDSSPSSHTNQSEVSAITVQQEVQPFQQNSGTREDGDSNYQKRLQATLKLAGDLLHQLRQTEEK</sequence>
<dbReference type="InterPro" id="IPR000504">
    <property type="entry name" value="RRM_dom"/>
</dbReference>
<dbReference type="PANTHER" id="PTHR23189">
    <property type="entry name" value="RNA RECOGNITION MOTIF-CONTAINING"/>
    <property type="match status" value="1"/>
</dbReference>
<feature type="region of interest" description="Disordered" evidence="5">
    <location>
        <begin position="724"/>
        <end position="775"/>
    </location>
</feature>
<feature type="region of interest" description="Disordered" evidence="5">
    <location>
        <begin position="620"/>
        <end position="639"/>
    </location>
</feature>
<dbReference type="InterPro" id="IPR035979">
    <property type="entry name" value="RBD_domain_sf"/>
</dbReference>
<accession>A0AAF0X6M1</accession>
<name>A0AAF0X6M1_DAUCS</name>
<dbReference type="Gene3D" id="3.30.70.330">
    <property type="match status" value="2"/>
</dbReference>
<feature type="domain" description="RRM" evidence="6">
    <location>
        <begin position="34"/>
        <end position="106"/>
    </location>
</feature>
<proteinExistence type="predicted"/>
<dbReference type="SMART" id="SM00360">
    <property type="entry name" value="RRM"/>
    <property type="match status" value="2"/>
</dbReference>
<feature type="domain" description="RRM" evidence="6">
    <location>
        <begin position="121"/>
        <end position="195"/>
    </location>
</feature>
<feature type="compositionally biased region" description="Low complexity" evidence="5">
    <location>
        <begin position="724"/>
        <end position="739"/>
    </location>
</feature>
<feature type="compositionally biased region" description="Basic and acidic residues" evidence="5">
    <location>
        <begin position="270"/>
        <end position="279"/>
    </location>
</feature>
<protein>
    <recommendedName>
        <fullName evidence="6">RRM domain-containing protein</fullName>
    </recommendedName>
</protein>
<evidence type="ECO:0000313" key="7">
    <source>
        <dbReference type="EMBL" id="WOH00751.1"/>
    </source>
</evidence>
<dbReference type="SUPFAM" id="SSF54928">
    <property type="entry name" value="RNA-binding domain, RBD"/>
    <property type="match status" value="2"/>
</dbReference>
<dbReference type="GO" id="GO:0005634">
    <property type="term" value="C:nucleus"/>
    <property type="evidence" value="ECO:0007669"/>
    <property type="project" value="UniProtKB-SubCell"/>
</dbReference>
<dbReference type="EMBL" id="CP093347">
    <property type="protein sequence ID" value="WOH00751.1"/>
    <property type="molecule type" value="Genomic_DNA"/>
</dbReference>
<evidence type="ECO:0000256" key="5">
    <source>
        <dbReference type="SAM" id="MobiDB-lite"/>
    </source>
</evidence>
<dbReference type="CDD" id="cd21546">
    <property type="entry name" value="SPOC_FPA-like"/>
    <property type="match status" value="1"/>
</dbReference>
<evidence type="ECO:0000313" key="8">
    <source>
        <dbReference type="Proteomes" id="UP000077755"/>
    </source>
</evidence>